<dbReference type="Gene3D" id="1.20.58.1220">
    <property type="entry name" value="Exo84p, C-terminal helical domain"/>
    <property type="match status" value="1"/>
</dbReference>
<dbReference type="GO" id="GO:0006893">
    <property type="term" value="P:Golgi to plasma membrane transport"/>
    <property type="evidence" value="ECO:0007669"/>
    <property type="project" value="TreeGrafter"/>
</dbReference>
<dbReference type="Gene3D" id="1.10.10.10">
    <property type="entry name" value="Winged helix-like DNA-binding domain superfamily/Winged helix DNA-binding domain"/>
    <property type="match status" value="1"/>
</dbReference>
<evidence type="ECO:0000256" key="7">
    <source>
        <dbReference type="ARBA" id="ARBA00022483"/>
    </source>
</evidence>
<dbReference type="EMBL" id="SPLM01000040">
    <property type="protein sequence ID" value="TMW64199.1"/>
    <property type="molecule type" value="Genomic_DNA"/>
</dbReference>
<dbReference type="InterPro" id="IPR016159">
    <property type="entry name" value="Cullin_repeat-like_dom_sf"/>
</dbReference>
<evidence type="ECO:0000256" key="10">
    <source>
        <dbReference type="SAM" id="MobiDB-lite"/>
    </source>
</evidence>
<dbReference type="Pfam" id="PF00169">
    <property type="entry name" value="PH"/>
    <property type="match status" value="1"/>
</dbReference>
<feature type="coiled-coil region" evidence="9">
    <location>
        <begin position="827"/>
        <end position="854"/>
    </location>
</feature>
<evidence type="ECO:0000313" key="13">
    <source>
        <dbReference type="Proteomes" id="UP000794436"/>
    </source>
</evidence>
<keyword evidence="6" id="KW-0813">Transport</keyword>
<evidence type="ECO:0000256" key="2">
    <source>
        <dbReference type="ARBA" id="ARBA00004556"/>
    </source>
</evidence>
<sequence length="967" mass="109417">MVSAAEARRAALHEGALEKRRRTGGWKKKYFVLTPTQFCYFDSTEASDARSTLPTVEILSVEPNESDNHHRGLVINLYRKKKEYRALTTEERDVWLHALDNVAAFKRDGTKNTPLTVNPADGESEDPAVPREQSSSSISTATVTVARDTSSSALVLSPNTAVDLPKLVEMMKKTFSKQVQTSKSFSARDVIEFVQAQVSTTTDQALDIGQQLIDSKFIVPLKSHIFEDDGSRFKFYDAVSQKQPKNHLAMRSQSIQDLMGTAHFDATKYAEDFLRKHASDKIEKHCTQLVSQKERTIEALKEEISANYTSFIRASAETKTMENSVSQLKMLVLDCKRSIQALKNIALDTTPAKKESPSFEIAEKKAAEKAKSRELDGFVHDLEVSLNEHAYASFTSQVLLYKQRLQQNGAAYATPEQQARVDRLVQQFTGNLVEEFNASMQTSERMHKKEDHLKYLIQLGEASFATDMCLQNYSVRIALQLRHVPSYGNALNYVINLSRTFFTSLLVCYEDFEHSFRGQKHSHFISLTVWISAQLERFASEILGHIFSNDLQASSTPAQQAQSCSTAIEFAEYKNVTKFVTSALRYVFYGSRQLELAGLPTAHCLAPHLVKGILSFMGSYSASIRVTSREEVKRERWEMLKRTIRDAEKKEDREIILTQSARSFYSMIQQFIRDMQRVLNPSCATSYVAEVHEAVVDTSDALLLRYTSEILAYLENLKLSSVLRLKQLVGLLTNVAYVQDDCVARATLILQEFVSKAALQNRSIDTQNQKLWRKLVVLGIQRCAQSLMKMSIGWQDLDLSEEALPDLSSGKTLFVATLLRELNDISNDQLEKLLRKYRRNSDEADDENDDNEDQVILATMVLEGMLVEMMQDEQWWQQLRKSNGKEKRIGFGGVNRFVAELRVLTESSQSSKVIEEVSSVLVRKLSETFLQCHPEKKDALAPETWTKDYIKMCLAQAEAAVANKGSS</sequence>
<keyword evidence="7" id="KW-0268">Exocytosis</keyword>
<feature type="domain" description="PH" evidence="11">
    <location>
        <begin position="10"/>
        <end position="104"/>
    </location>
</feature>
<dbReference type="Gene3D" id="2.30.29.30">
    <property type="entry name" value="Pleckstrin-homology domain (PH domain)/Phosphotyrosine-binding domain (PTB)"/>
    <property type="match status" value="1"/>
</dbReference>
<reference evidence="12" key="1">
    <citation type="submission" date="2019-03" db="EMBL/GenBank/DDBJ databases">
        <title>Long read genome sequence of the mycoparasitic Pythium oligandrum ATCC 38472 isolated from sugarbeet rhizosphere.</title>
        <authorList>
            <person name="Gaulin E."/>
        </authorList>
    </citation>
    <scope>NUCLEOTIDE SEQUENCE</scope>
    <source>
        <strain evidence="12">ATCC 38472_TT</strain>
    </source>
</reference>
<accession>A0A8K1FKH5</accession>
<dbReference type="InterPro" id="IPR001849">
    <property type="entry name" value="PH_domain"/>
</dbReference>
<evidence type="ECO:0000313" key="12">
    <source>
        <dbReference type="EMBL" id="TMW64199.1"/>
    </source>
</evidence>
<dbReference type="PANTHER" id="PTHR21426:SF12">
    <property type="entry name" value="EXOCYST COMPLEX COMPONENT 8"/>
    <property type="match status" value="1"/>
</dbReference>
<dbReference type="PANTHER" id="PTHR21426">
    <property type="entry name" value="EXOCYST COMPLEX COMPONENT 8"/>
    <property type="match status" value="1"/>
</dbReference>
<dbReference type="SUPFAM" id="SSF74788">
    <property type="entry name" value="Cullin repeat-like"/>
    <property type="match status" value="1"/>
</dbReference>
<dbReference type="GO" id="GO:0048471">
    <property type="term" value="C:perinuclear region of cytoplasm"/>
    <property type="evidence" value="ECO:0007669"/>
    <property type="project" value="UniProtKB-SubCell"/>
</dbReference>
<proteinExistence type="inferred from homology"/>
<dbReference type="GO" id="GO:0006887">
    <property type="term" value="P:exocytosis"/>
    <property type="evidence" value="ECO:0007669"/>
    <property type="project" value="UniProtKB-KW"/>
</dbReference>
<evidence type="ECO:0000256" key="1">
    <source>
        <dbReference type="ARBA" id="ARBA00002660"/>
    </source>
</evidence>
<dbReference type="AlphaFoldDB" id="A0A8K1FKH5"/>
<dbReference type="PROSITE" id="PS50003">
    <property type="entry name" value="PH_DOMAIN"/>
    <property type="match status" value="1"/>
</dbReference>
<dbReference type="OrthoDB" id="642193at2759"/>
<dbReference type="InterPro" id="IPR011993">
    <property type="entry name" value="PH-like_dom_sf"/>
</dbReference>
<keyword evidence="13" id="KW-1185">Reference proteome</keyword>
<evidence type="ECO:0000256" key="3">
    <source>
        <dbReference type="ARBA" id="ARBA00004624"/>
    </source>
</evidence>
<keyword evidence="8" id="KW-0653">Protein transport</keyword>
<dbReference type="GO" id="GO:0015031">
    <property type="term" value="P:protein transport"/>
    <property type="evidence" value="ECO:0007669"/>
    <property type="project" value="UniProtKB-KW"/>
</dbReference>
<comment type="subcellular location">
    <subcellularLocation>
        <location evidence="3">Cell projection</location>
        <location evidence="3">Growth cone</location>
    </subcellularLocation>
    <subcellularLocation>
        <location evidence="2">Cytoplasm</location>
        <location evidence="2">Perinuclear region</location>
    </subcellularLocation>
</comment>
<protein>
    <recommendedName>
        <fullName evidence="5">Exocyst complex component 8</fullName>
    </recommendedName>
</protein>
<comment type="function">
    <text evidence="1">Component of the exocyst complex involved in the docking of exocytic vesicles with fusion sites on the plasma membrane.</text>
</comment>
<dbReference type="InterPro" id="IPR032403">
    <property type="entry name" value="Exo84_C"/>
</dbReference>
<dbReference type="Pfam" id="PF16528">
    <property type="entry name" value="Exo84_C"/>
    <property type="match status" value="1"/>
</dbReference>
<evidence type="ECO:0000256" key="8">
    <source>
        <dbReference type="ARBA" id="ARBA00022927"/>
    </source>
</evidence>
<evidence type="ECO:0000256" key="6">
    <source>
        <dbReference type="ARBA" id="ARBA00022448"/>
    </source>
</evidence>
<dbReference type="SMART" id="SM00233">
    <property type="entry name" value="PH"/>
    <property type="match status" value="1"/>
</dbReference>
<dbReference type="Proteomes" id="UP000794436">
    <property type="component" value="Unassembled WGS sequence"/>
</dbReference>
<evidence type="ECO:0000256" key="5">
    <source>
        <dbReference type="ARBA" id="ARBA00017509"/>
    </source>
</evidence>
<gene>
    <name evidence="12" type="ORF">Poli38472_012821</name>
</gene>
<evidence type="ECO:0000256" key="4">
    <source>
        <dbReference type="ARBA" id="ARBA00007210"/>
    </source>
</evidence>
<evidence type="ECO:0000256" key="9">
    <source>
        <dbReference type="SAM" id="Coils"/>
    </source>
</evidence>
<dbReference type="GO" id="GO:0000145">
    <property type="term" value="C:exocyst"/>
    <property type="evidence" value="ECO:0007669"/>
    <property type="project" value="InterPro"/>
</dbReference>
<organism evidence="12 13">
    <name type="scientific">Pythium oligandrum</name>
    <name type="common">Mycoparasitic fungus</name>
    <dbReference type="NCBI Taxonomy" id="41045"/>
    <lineage>
        <taxon>Eukaryota</taxon>
        <taxon>Sar</taxon>
        <taxon>Stramenopiles</taxon>
        <taxon>Oomycota</taxon>
        <taxon>Peronosporomycetes</taxon>
        <taxon>Pythiales</taxon>
        <taxon>Pythiaceae</taxon>
        <taxon>Pythium</taxon>
    </lineage>
</organism>
<keyword evidence="9" id="KW-0175">Coiled coil</keyword>
<dbReference type="InterPro" id="IPR036388">
    <property type="entry name" value="WH-like_DNA-bd_sf"/>
</dbReference>
<name>A0A8K1FKH5_PYTOL</name>
<comment type="similarity">
    <text evidence="4">Belongs to the EXO84 family.</text>
</comment>
<dbReference type="Pfam" id="PF08700">
    <property type="entry name" value="VPS51_Exo84_N"/>
    <property type="match status" value="1"/>
</dbReference>
<dbReference type="InterPro" id="IPR042560">
    <property type="entry name" value="Exo84_C_2"/>
</dbReference>
<dbReference type="InterPro" id="IPR033961">
    <property type="entry name" value="Exo84"/>
</dbReference>
<dbReference type="SUPFAM" id="SSF50729">
    <property type="entry name" value="PH domain-like"/>
    <property type="match status" value="1"/>
</dbReference>
<comment type="caution">
    <text evidence="12">The sequence shown here is derived from an EMBL/GenBank/DDBJ whole genome shotgun (WGS) entry which is preliminary data.</text>
</comment>
<feature type="region of interest" description="Disordered" evidence="10">
    <location>
        <begin position="110"/>
        <end position="142"/>
    </location>
</feature>
<evidence type="ECO:0000259" key="11">
    <source>
        <dbReference type="PROSITE" id="PS50003"/>
    </source>
</evidence>